<keyword evidence="3" id="KW-1185">Reference proteome</keyword>
<name>A0A1E3Q7D3_LIPST</name>
<accession>A0A1E3Q7D3</accession>
<feature type="compositionally biased region" description="Polar residues" evidence="1">
    <location>
        <begin position="46"/>
        <end position="56"/>
    </location>
</feature>
<organism evidence="2 3">
    <name type="scientific">Lipomyces starkeyi NRRL Y-11557</name>
    <dbReference type="NCBI Taxonomy" id="675824"/>
    <lineage>
        <taxon>Eukaryota</taxon>
        <taxon>Fungi</taxon>
        <taxon>Dikarya</taxon>
        <taxon>Ascomycota</taxon>
        <taxon>Saccharomycotina</taxon>
        <taxon>Lipomycetes</taxon>
        <taxon>Lipomycetales</taxon>
        <taxon>Lipomycetaceae</taxon>
        <taxon>Lipomyces</taxon>
    </lineage>
</organism>
<dbReference type="AlphaFoldDB" id="A0A1E3Q7D3"/>
<dbReference type="EMBL" id="KV454293">
    <property type="protein sequence ID" value="ODQ73619.1"/>
    <property type="molecule type" value="Genomic_DNA"/>
</dbReference>
<gene>
    <name evidence="2" type="ORF">LIPSTDRAFT_265811</name>
</gene>
<evidence type="ECO:0000313" key="2">
    <source>
        <dbReference type="EMBL" id="ODQ73619.1"/>
    </source>
</evidence>
<proteinExistence type="predicted"/>
<dbReference type="Proteomes" id="UP000094385">
    <property type="component" value="Unassembled WGS sequence"/>
</dbReference>
<dbReference type="OrthoDB" id="5282763at2759"/>
<evidence type="ECO:0000256" key="1">
    <source>
        <dbReference type="SAM" id="MobiDB-lite"/>
    </source>
</evidence>
<reference evidence="2 3" key="1">
    <citation type="journal article" date="2016" name="Proc. Natl. Acad. Sci. U.S.A.">
        <title>Comparative genomics of biotechnologically important yeasts.</title>
        <authorList>
            <person name="Riley R."/>
            <person name="Haridas S."/>
            <person name="Wolfe K.H."/>
            <person name="Lopes M.R."/>
            <person name="Hittinger C.T."/>
            <person name="Goeker M."/>
            <person name="Salamov A.A."/>
            <person name="Wisecaver J.H."/>
            <person name="Long T.M."/>
            <person name="Calvey C.H."/>
            <person name="Aerts A.L."/>
            <person name="Barry K.W."/>
            <person name="Choi C."/>
            <person name="Clum A."/>
            <person name="Coughlan A.Y."/>
            <person name="Deshpande S."/>
            <person name="Douglass A.P."/>
            <person name="Hanson S.J."/>
            <person name="Klenk H.-P."/>
            <person name="LaButti K.M."/>
            <person name="Lapidus A."/>
            <person name="Lindquist E.A."/>
            <person name="Lipzen A.M."/>
            <person name="Meier-Kolthoff J.P."/>
            <person name="Ohm R.A."/>
            <person name="Otillar R.P."/>
            <person name="Pangilinan J.L."/>
            <person name="Peng Y."/>
            <person name="Rokas A."/>
            <person name="Rosa C.A."/>
            <person name="Scheuner C."/>
            <person name="Sibirny A.A."/>
            <person name="Slot J.C."/>
            <person name="Stielow J.B."/>
            <person name="Sun H."/>
            <person name="Kurtzman C.P."/>
            <person name="Blackwell M."/>
            <person name="Grigoriev I.V."/>
            <person name="Jeffries T.W."/>
        </authorList>
    </citation>
    <scope>NUCLEOTIDE SEQUENCE [LARGE SCALE GENOMIC DNA]</scope>
    <source>
        <strain evidence="2 3">NRRL Y-11557</strain>
    </source>
</reference>
<evidence type="ECO:0000313" key="3">
    <source>
        <dbReference type="Proteomes" id="UP000094385"/>
    </source>
</evidence>
<feature type="region of interest" description="Disordered" evidence="1">
    <location>
        <begin position="45"/>
        <end position="74"/>
    </location>
</feature>
<protein>
    <submittedName>
        <fullName evidence="2">Uncharacterized protein</fullName>
    </submittedName>
</protein>
<sequence>MQYQLVSTGSQPYAQYVLAAVMLKLEKIAKYIMEIYSKYMARDVSPMSNPNQSTFYGSDKDQDSEDESNSCTSNLQAPQTKLGDALFVHTACEDCCVAPLLSRNLFTKGERFGEVLEIVKHVV</sequence>